<dbReference type="InterPro" id="IPR023825">
    <property type="entry name" value="CRISPR-assoc_RAMP_BGP1436"/>
</dbReference>
<comment type="caution">
    <text evidence="2">The sequence shown here is derived from an EMBL/GenBank/DDBJ whole genome shotgun (WGS) entry which is preliminary data.</text>
</comment>
<feature type="region of interest" description="Disordered" evidence="1">
    <location>
        <begin position="1"/>
        <end position="49"/>
    </location>
</feature>
<reference evidence="2" key="2">
    <citation type="submission" date="2020-09" db="EMBL/GenBank/DDBJ databases">
        <authorList>
            <person name="Sun Q."/>
            <person name="Zhou Y."/>
        </authorList>
    </citation>
    <scope>NUCLEOTIDE SEQUENCE</scope>
    <source>
        <strain evidence="2">CGMCC 4.7430</strain>
    </source>
</reference>
<keyword evidence="3" id="KW-1185">Reference proteome</keyword>
<evidence type="ECO:0000313" key="3">
    <source>
        <dbReference type="Proteomes" id="UP000660745"/>
    </source>
</evidence>
<dbReference type="NCBIfam" id="TIGR03986">
    <property type="entry name" value="TIGR03986 family CRISPR-associated RAMP protein"/>
    <property type="match status" value="1"/>
</dbReference>
<dbReference type="AlphaFoldDB" id="A0A918ABH4"/>
<organism evidence="2 3">
    <name type="scientific">Nonomuraea glycinis</name>
    <dbReference type="NCBI Taxonomy" id="2047744"/>
    <lineage>
        <taxon>Bacteria</taxon>
        <taxon>Bacillati</taxon>
        <taxon>Actinomycetota</taxon>
        <taxon>Actinomycetes</taxon>
        <taxon>Streptosporangiales</taxon>
        <taxon>Streptosporangiaceae</taxon>
        <taxon>Nonomuraea</taxon>
    </lineage>
</organism>
<dbReference type="EMBL" id="BMNK01000015">
    <property type="protein sequence ID" value="GGP14091.1"/>
    <property type="molecule type" value="Genomic_DNA"/>
</dbReference>
<proteinExistence type="predicted"/>
<dbReference type="Proteomes" id="UP000660745">
    <property type="component" value="Unassembled WGS sequence"/>
</dbReference>
<sequence>MNNSRNQNGKARSGQKDNQPTEAVPDKEARFLNPYTFVPTPRRDEVEGPLGDALPRCHDRLHEGGWTGSVKVRLTVETPLLLLDTARAFPAPTGKEGHLYYPMLLRNGSPHLPATSIKGMLRSAFEIITNSRFGVFEGGQEPLGWRRIVSDALKMQPVRIVGDGQGGLKIEFCKAVRLPRYVAGNVVKYPDGSLPQHGDEVWVRTRGRTPTVEEIDKRPKAPGKGWEQGYVFVSGRNTEGKKCERVFIPNNGKEAELTPELCERWNKLMLNYRKAHSEEELKGFNTTASDEGKKLEWSAHLKDRERAKLQEGTLCYAYMPGKKITALFPVAVPRDISKLAPVDMLVESLRPAPDLGSLSPADRLFGWVAPRGSSTRPAGYRGRLRVGPVRCEESAIPKTTRFSGDGLPLAILGQPKPSQGRFYLSEGEHRRKLENPPSDGLAKSGLYPSGESLLRGRKVYWHHAATAGNPTYWSEPGSSTDPTQERIGIGYREFRRPRSAKEDGKNPVTTEDFYFDTGDEEQRDTQNRSIEGWVTPGTEFTFTLDVRDISLFELGALAWLLNLPEGHFHRLGLGKPLGFGSIRLTWDTSGTTLRGNKDWATYYRSLTAEPPTPDPSEIMKMALEEFEKSTQDTPHKEIRDVFLATTTGRPELPVHYPRVRPLGMIANLSMPMPPDPRGRSYEWFTANENTGKNQKTKRTEVLPGHGRSLPPVNADDLDLVLYQEVPKGQGTRHKS</sequence>
<dbReference type="RefSeq" id="WP_189142894.1">
    <property type="nucleotide sequence ID" value="NZ_BMNK01000015.1"/>
</dbReference>
<feature type="region of interest" description="Disordered" evidence="1">
    <location>
        <begin position="687"/>
        <end position="714"/>
    </location>
</feature>
<evidence type="ECO:0000313" key="2">
    <source>
        <dbReference type="EMBL" id="GGP14091.1"/>
    </source>
</evidence>
<feature type="compositionally biased region" description="Polar residues" evidence="1">
    <location>
        <begin position="1"/>
        <end position="21"/>
    </location>
</feature>
<evidence type="ECO:0000256" key="1">
    <source>
        <dbReference type="SAM" id="MobiDB-lite"/>
    </source>
</evidence>
<name>A0A918ABH4_9ACTN</name>
<accession>A0A918ABH4</accession>
<evidence type="ECO:0008006" key="4">
    <source>
        <dbReference type="Google" id="ProtNLM"/>
    </source>
</evidence>
<protein>
    <recommendedName>
        <fullName evidence="4">TIGR03986 family CRISPR-associated RAMP protein</fullName>
    </recommendedName>
</protein>
<gene>
    <name evidence="2" type="ORF">GCM10012278_68490</name>
</gene>
<reference evidence="2" key="1">
    <citation type="journal article" date="2014" name="Int. J. Syst. Evol. Microbiol.">
        <title>Complete genome sequence of Corynebacterium casei LMG S-19264T (=DSM 44701T), isolated from a smear-ripened cheese.</title>
        <authorList>
            <consortium name="US DOE Joint Genome Institute (JGI-PGF)"/>
            <person name="Walter F."/>
            <person name="Albersmeier A."/>
            <person name="Kalinowski J."/>
            <person name="Ruckert C."/>
        </authorList>
    </citation>
    <scope>NUCLEOTIDE SEQUENCE</scope>
    <source>
        <strain evidence="2">CGMCC 4.7430</strain>
    </source>
</reference>